<evidence type="ECO:0000313" key="1">
    <source>
        <dbReference type="EMBL" id="JAE06142.1"/>
    </source>
</evidence>
<proteinExistence type="predicted"/>
<name>A0A0A9F1G0_ARUDO</name>
<sequence>MSRIFFLTLFRFQDLKSSRHIDIVDMNILFCQTFWANT</sequence>
<reference evidence="1" key="2">
    <citation type="journal article" date="2015" name="Data Brief">
        <title>Shoot transcriptome of the giant reed, Arundo donax.</title>
        <authorList>
            <person name="Barrero R.A."/>
            <person name="Guerrero F.D."/>
            <person name="Moolhuijzen P."/>
            <person name="Goolsby J.A."/>
            <person name="Tidwell J."/>
            <person name="Bellgard S.E."/>
            <person name="Bellgard M.I."/>
        </authorList>
    </citation>
    <scope>NUCLEOTIDE SEQUENCE</scope>
    <source>
        <tissue evidence="1">Shoot tissue taken approximately 20 cm above the soil surface</tissue>
    </source>
</reference>
<protein>
    <submittedName>
        <fullName evidence="1">Uncharacterized protein</fullName>
    </submittedName>
</protein>
<reference evidence="1" key="1">
    <citation type="submission" date="2014-09" db="EMBL/GenBank/DDBJ databases">
        <authorList>
            <person name="Magalhaes I.L.F."/>
            <person name="Oliveira U."/>
            <person name="Santos F.R."/>
            <person name="Vidigal T.H.D.A."/>
            <person name="Brescovit A.D."/>
            <person name="Santos A.J."/>
        </authorList>
    </citation>
    <scope>NUCLEOTIDE SEQUENCE</scope>
    <source>
        <tissue evidence="1">Shoot tissue taken approximately 20 cm above the soil surface</tissue>
    </source>
</reference>
<organism evidence="1">
    <name type="scientific">Arundo donax</name>
    <name type="common">Giant reed</name>
    <name type="synonym">Donax arundinaceus</name>
    <dbReference type="NCBI Taxonomy" id="35708"/>
    <lineage>
        <taxon>Eukaryota</taxon>
        <taxon>Viridiplantae</taxon>
        <taxon>Streptophyta</taxon>
        <taxon>Embryophyta</taxon>
        <taxon>Tracheophyta</taxon>
        <taxon>Spermatophyta</taxon>
        <taxon>Magnoliopsida</taxon>
        <taxon>Liliopsida</taxon>
        <taxon>Poales</taxon>
        <taxon>Poaceae</taxon>
        <taxon>PACMAD clade</taxon>
        <taxon>Arundinoideae</taxon>
        <taxon>Arundineae</taxon>
        <taxon>Arundo</taxon>
    </lineage>
</organism>
<accession>A0A0A9F1G0</accession>
<dbReference type="AlphaFoldDB" id="A0A0A9F1G0"/>
<dbReference type="EMBL" id="GBRH01191754">
    <property type="protein sequence ID" value="JAE06142.1"/>
    <property type="molecule type" value="Transcribed_RNA"/>
</dbReference>